<feature type="region of interest" description="Disordered" evidence="2">
    <location>
        <begin position="61"/>
        <end position="80"/>
    </location>
</feature>
<gene>
    <name evidence="4" type="ORF">HERILL_LOCUS10125</name>
</gene>
<dbReference type="SUPFAM" id="SSF48350">
    <property type="entry name" value="GTPase activation domain, GAP"/>
    <property type="match status" value="1"/>
</dbReference>
<dbReference type="InParanoid" id="A0A7R8UUP8"/>
<feature type="compositionally biased region" description="Basic and acidic residues" evidence="2">
    <location>
        <begin position="65"/>
        <end position="77"/>
    </location>
</feature>
<dbReference type="InterPro" id="IPR050729">
    <property type="entry name" value="Rho-GAP"/>
</dbReference>
<dbReference type="Proteomes" id="UP000594454">
    <property type="component" value="Chromosome 4"/>
</dbReference>
<dbReference type="InterPro" id="IPR000198">
    <property type="entry name" value="RhoGAP_dom"/>
</dbReference>
<dbReference type="OrthoDB" id="79452at2759"/>
<dbReference type="GO" id="GO:0005737">
    <property type="term" value="C:cytoplasm"/>
    <property type="evidence" value="ECO:0007669"/>
    <property type="project" value="TreeGrafter"/>
</dbReference>
<evidence type="ECO:0000256" key="2">
    <source>
        <dbReference type="SAM" id="MobiDB-lite"/>
    </source>
</evidence>
<evidence type="ECO:0000259" key="3">
    <source>
        <dbReference type="PROSITE" id="PS50238"/>
    </source>
</evidence>
<evidence type="ECO:0000313" key="4">
    <source>
        <dbReference type="EMBL" id="CAD7087415.1"/>
    </source>
</evidence>
<dbReference type="PROSITE" id="PS50238">
    <property type="entry name" value="RHOGAP"/>
    <property type="match status" value="1"/>
</dbReference>
<organism evidence="4 5">
    <name type="scientific">Hermetia illucens</name>
    <name type="common">Black soldier fly</name>
    <dbReference type="NCBI Taxonomy" id="343691"/>
    <lineage>
        <taxon>Eukaryota</taxon>
        <taxon>Metazoa</taxon>
        <taxon>Ecdysozoa</taxon>
        <taxon>Arthropoda</taxon>
        <taxon>Hexapoda</taxon>
        <taxon>Insecta</taxon>
        <taxon>Pterygota</taxon>
        <taxon>Neoptera</taxon>
        <taxon>Endopterygota</taxon>
        <taxon>Diptera</taxon>
        <taxon>Brachycera</taxon>
        <taxon>Stratiomyomorpha</taxon>
        <taxon>Stratiomyidae</taxon>
        <taxon>Hermetiinae</taxon>
        <taxon>Hermetia</taxon>
    </lineage>
</organism>
<sequence length="288" mass="32874">MNCLGDSRKDLAGDRYSKSTGNLHDTLMAELQTRLQKAEVKSCENLISDREPVVKHLMKKSQSFRSEKPTTKLKKSETFSASPKGNGTIYGTKLSGNQMDYVFKNVPKFLVECCKRIEGRMDQLDEVQGVYRVPGEFIDCVNILAGAVKLFLRESQTPLVSSEEIQQEVNREKWCSSSDKAKCDNLRMFFTNLDPVRKGTLEYILRHLKRLCDTYPEKLNSKNFAISIGPAIIHINSKACLNVTDTLIEHDILNDYLEFMIDNCFEIFKESVNQDDDYGEELILETTL</sequence>
<keyword evidence="1" id="KW-0343">GTPase activation</keyword>
<dbReference type="EMBL" id="LR899012">
    <property type="protein sequence ID" value="CAD7087415.1"/>
    <property type="molecule type" value="Genomic_DNA"/>
</dbReference>
<dbReference type="PANTHER" id="PTHR23176">
    <property type="entry name" value="RHO/RAC/CDC GTPASE-ACTIVATING PROTEIN"/>
    <property type="match status" value="1"/>
</dbReference>
<evidence type="ECO:0000313" key="5">
    <source>
        <dbReference type="Proteomes" id="UP000594454"/>
    </source>
</evidence>
<feature type="domain" description="Rho-GAP" evidence="3">
    <location>
        <begin position="97"/>
        <end position="268"/>
    </location>
</feature>
<dbReference type="GO" id="GO:0007165">
    <property type="term" value="P:signal transduction"/>
    <property type="evidence" value="ECO:0007669"/>
    <property type="project" value="InterPro"/>
</dbReference>
<name>A0A7R8UUP8_HERIL</name>
<accession>A0A7R8UUP8</accession>
<dbReference type="Pfam" id="PF00620">
    <property type="entry name" value="RhoGAP"/>
    <property type="match status" value="1"/>
</dbReference>
<evidence type="ECO:0000256" key="1">
    <source>
        <dbReference type="ARBA" id="ARBA00022468"/>
    </source>
</evidence>
<keyword evidence="5" id="KW-1185">Reference proteome</keyword>
<proteinExistence type="predicted"/>
<dbReference type="Gene3D" id="1.10.555.10">
    <property type="entry name" value="Rho GTPase activation protein"/>
    <property type="match status" value="1"/>
</dbReference>
<dbReference type="SMART" id="SM00324">
    <property type="entry name" value="RhoGAP"/>
    <property type="match status" value="1"/>
</dbReference>
<dbReference type="InterPro" id="IPR008936">
    <property type="entry name" value="Rho_GTPase_activation_prot"/>
</dbReference>
<dbReference type="GO" id="GO:0005096">
    <property type="term" value="F:GTPase activator activity"/>
    <property type="evidence" value="ECO:0007669"/>
    <property type="project" value="UniProtKB-KW"/>
</dbReference>
<dbReference type="PANTHER" id="PTHR23176:SF129">
    <property type="entry name" value="RHO GTPASE ACTIVATING PROTEIN AT 16F, ISOFORM E-RELATED"/>
    <property type="match status" value="1"/>
</dbReference>
<dbReference type="CDD" id="cd00159">
    <property type="entry name" value="RhoGAP"/>
    <property type="match status" value="1"/>
</dbReference>
<protein>
    <recommendedName>
        <fullName evidence="3">Rho-GAP domain-containing protein</fullName>
    </recommendedName>
</protein>
<reference evidence="4 5" key="1">
    <citation type="submission" date="2020-11" db="EMBL/GenBank/DDBJ databases">
        <authorList>
            <person name="Wallbank WR R."/>
            <person name="Pardo Diaz C."/>
            <person name="Kozak K."/>
            <person name="Martin S."/>
            <person name="Jiggins C."/>
            <person name="Moest M."/>
            <person name="Warren A I."/>
            <person name="Generalovic N T."/>
            <person name="Byers J.R.P. K."/>
            <person name="Montejo-Kovacevich G."/>
            <person name="Yen C E."/>
        </authorList>
    </citation>
    <scope>NUCLEOTIDE SEQUENCE [LARGE SCALE GENOMIC DNA]</scope>
</reference>
<dbReference type="AlphaFoldDB" id="A0A7R8UUP8"/>